<name>A0A0P1AKY7_PLAHL</name>
<dbReference type="GeneID" id="36407431"/>
<keyword evidence="2" id="KW-1185">Reference proteome</keyword>
<proteinExistence type="predicted"/>
<accession>A0A0P1AKY7</accession>
<reference evidence="2" key="1">
    <citation type="submission" date="2014-09" db="EMBL/GenBank/DDBJ databases">
        <authorList>
            <person name="Sharma Rahul"/>
            <person name="Thines Marco"/>
        </authorList>
    </citation>
    <scope>NUCLEOTIDE SEQUENCE [LARGE SCALE GENOMIC DNA]</scope>
</reference>
<organism evidence="1 2">
    <name type="scientific">Plasmopara halstedii</name>
    <name type="common">Downy mildew of sunflower</name>
    <dbReference type="NCBI Taxonomy" id="4781"/>
    <lineage>
        <taxon>Eukaryota</taxon>
        <taxon>Sar</taxon>
        <taxon>Stramenopiles</taxon>
        <taxon>Oomycota</taxon>
        <taxon>Peronosporomycetes</taxon>
        <taxon>Peronosporales</taxon>
        <taxon>Peronosporaceae</taxon>
        <taxon>Plasmopara</taxon>
    </lineage>
</organism>
<dbReference type="AlphaFoldDB" id="A0A0P1AKY7"/>
<dbReference type="EMBL" id="CCYD01000610">
    <property type="protein sequence ID" value="CEG42070.1"/>
    <property type="molecule type" value="Genomic_DNA"/>
</dbReference>
<protein>
    <submittedName>
        <fullName evidence="1">Uncharacterized protein</fullName>
    </submittedName>
</protein>
<evidence type="ECO:0000313" key="2">
    <source>
        <dbReference type="Proteomes" id="UP000054928"/>
    </source>
</evidence>
<evidence type="ECO:0000313" key="1">
    <source>
        <dbReference type="EMBL" id="CEG42070.1"/>
    </source>
</evidence>
<dbReference type="Proteomes" id="UP000054928">
    <property type="component" value="Unassembled WGS sequence"/>
</dbReference>
<sequence>MSIAFPAWPRLIASGEHGSRTPLPVTRTVFEWNTVETKCFDVVFDLTNR</sequence>
<dbReference type="RefSeq" id="XP_024578439.1">
    <property type="nucleotide sequence ID" value="XM_024727909.1"/>
</dbReference>